<comment type="similarity">
    <text evidence="2">Belongs to the helicase family. RAD3/XPD subfamily.</text>
</comment>
<dbReference type="SUPFAM" id="SSF52540">
    <property type="entry name" value="P-loop containing nucleoside triphosphate hydrolases"/>
    <property type="match status" value="1"/>
</dbReference>
<organism evidence="20">
    <name type="scientific">Salvia splendens</name>
    <name type="common">Scarlet sage</name>
    <dbReference type="NCBI Taxonomy" id="180675"/>
    <lineage>
        <taxon>Eukaryota</taxon>
        <taxon>Viridiplantae</taxon>
        <taxon>Streptophyta</taxon>
        <taxon>Embryophyta</taxon>
        <taxon>Tracheophyta</taxon>
        <taxon>Spermatophyta</taxon>
        <taxon>Magnoliopsida</taxon>
        <taxon>eudicotyledons</taxon>
        <taxon>Gunneridae</taxon>
        <taxon>Pentapetalae</taxon>
        <taxon>asterids</taxon>
        <taxon>lamiids</taxon>
        <taxon>Lamiales</taxon>
        <taxon>Lamiaceae</taxon>
        <taxon>Nepetoideae</taxon>
        <taxon>Mentheae</taxon>
        <taxon>Salviinae</taxon>
        <taxon>Salvia</taxon>
        <taxon>Salvia subgen. Calosphace</taxon>
        <taxon>core Calosphace</taxon>
    </lineage>
</organism>
<dbReference type="GO" id="GO:0005524">
    <property type="term" value="F:ATP binding"/>
    <property type="evidence" value="ECO:0007669"/>
    <property type="project" value="UniProtKB-KW"/>
</dbReference>
<dbReference type="InterPro" id="IPR014013">
    <property type="entry name" value="Helic_SF1/SF2_ATP-bd_DinG/Rad3"/>
</dbReference>
<evidence type="ECO:0000256" key="8">
    <source>
        <dbReference type="ARBA" id="ARBA00022806"/>
    </source>
</evidence>
<evidence type="ECO:0000256" key="13">
    <source>
        <dbReference type="ARBA" id="ARBA00023204"/>
    </source>
</evidence>
<dbReference type="AlphaFoldDB" id="A0A8X8Y772"/>
<evidence type="ECO:0000256" key="5">
    <source>
        <dbReference type="ARBA" id="ARBA00022741"/>
    </source>
</evidence>
<dbReference type="InterPro" id="IPR057498">
    <property type="entry name" value="Rtel1_ARCH"/>
</dbReference>
<dbReference type="PROSITE" id="PS51192">
    <property type="entry name" value="HELICASE_ATP_BIND_1"/>
    <property type="match status" value="1"/>
</dbReference>
<keyword evidence="21" id="KW-1185">Reference proteome</keyword>
<dbReference type="SMART" id="SM00488">
    <property type="entry name" value="DEXDc2"/>
    <property type="match status" value="1"/>
</dbReference>
<dbReference type="InterPro" id="IPR013020">
    <property type="entry name" value="Rad3/Chl1-like"/>
</dbReference>
<dbReference type="InterPro" id="IPR010614">
    <property type="entry name" value="RAD3-like_helicase_DEAD"/>
</dbReference>
<dbReference type="Gene3D" id="3.40.50.300">
    <property type="entry name" value="P-loop containing nucleotide triphosphate hydrolases"/>
    <property type="match status" value="2"/>
</dbReference>
<dbReference type="PANTHER" id="PTHR11472:SF34">
    <property type="entry name" value="REGULATOR OF TELOMERE ELONGATION HELICASE 1"/>
    <property type="match status" value="1"/>
</dbReference>
<dbReference type="InterPro" id="IPR027417">
    <property type="entry name" value="P-loop_NTPase"/>
</dbReference>
<dbReference type="SMART" id="SM00491">
    <property type="entry name" value="HELICc2"/>
    <property type="match status" value="1"/>
</dbReference>
<accession>A0A8X8Y772</accession>
<dbReference type="Pfam" id="PF13307">
    <property type="entry name" value="Helicase_C_2"/>
    <property type="match status" value="1"/>
</dbReference>
<keyword evidence="8" id="KW-0347">Helicase</keyword>
<proteinExistence type="inferred from homology"/>
<evidence type="ECO:0000259" key="19">
    <source>
        <dbReference type="PROSITE" id="PS51193"/>
    </source>
</evidence>
<keyword evidence="11" id="KW-0411">Iron-sulfur</keyword>
<dbReference type="InterPro" id="IPR006555">
    <property type="entry name" value="ATP-dep_Helicase_C"/>
</dbReference>
<reference evidence="20" key="2">
    <citation type="submission" date="2020-08" db="EMBL/GenBank/DDBJ databases">
        <title>Plant Genome Project.</title>
        <authorList>
            <person name="Zhang R.-G."/>
        </authorList>
    </citation>
    <scope>NUCLEOTIDE SEQUENCE</scope>
    <source>
        <strain evidence="20">Huo1</strain>
        <tissue evidence="20">Leaf</tissue>
    </source>
</reference>
<evidence type="ECO:0000256" key="7">
    <source>
        <dbReference type="ARBA" id="ARBA00022801"/>
    </source>
</evidence>
<evidence type="ECO:0000256" key="6">
    <source>
        <dbReference type="ARBA" id="ARBA00022763"/>
    </source>
</evidence>
<dbReference type="PROSITE" id="PS51193">
    <property type="entry name" value="HELICASE_ATP_BIND_2"/>
    <property type="match status" value="1"/>
</dbReference>
<feature type="domain" description="Helicase ATP-binding" evidence="18">
    <location>
        <begin position="29"/>
        <end position="287"/>
    </location>
</feature>
<dbReference type="InterPro" id="IPR006554">
    <property type="entry name" value="Helicase-like_DEXD_c2"/>
</dbReference>
<evidence type="ECO:0000256" key="4">
    <source>
        <dbReference type="ARBA" id="ARBA00022723"/>
    </source>
</evidence>
<reference evidence="20" key="1">
    <citation type="submission" date="2018-01" db="EMBL/GenBank/DDBJ databases">
        <authorList>
            <person name="Mao J.F."/>
        </authorList>
    </citation>
    <scope>NUCLEOTIDE SEQUENCE</scope>
    <source>
        <strain evidence="20">Huo1</strain>
        <tissue evidence="20">Leaf</tissue>
    </source>
</reference>
<dbReference type="NCBIfam" id="TIGR00604">
    <property type="entry name" value="rad3"/>
    <property type="match status" value="1"/>
</dbReference>
<dbReference type="GO" id="GO:0016818">
    <property type="term" value="F:hydrolase activity, acting on acid anhydrides, in phosphorus-containing anhydrides"/>
    <property type="evidence" value="ECO:0007669"/>
    <property type="project" value="InterPro"/>
</dbReference>
<evidence type="ECO:0000256" key="14">
    <source>
        <dbReference type="ARBA" id="ARBA00023235"/>
    </source>
</evidence>
<keyword evidence="12" id="KW-0238">DNA-binding</keyword>
<comment type="caution">
    <text evidence="20">The sequence shown here is derived from an EMBL/GenBank/DDBJ whole genome shotgun (WGS) entry which is preliminary data.</text>
</comment>
<dbReference type="PANTHER" id="PTHR11472">
    <property type="entry name" value="DNA REPAIR DEAD HELICASE RAD3/XP-D SUBFAMILY MEMBER"/>
    <property type="match status" value="1"/>
</dbReference>
<keyword evidence="5" id="KW-0547">Nucleotide-binding</keyword>
<dbReference type="CDD" id="cd18788">
    <property type="entry name" value="SF2_C_XPD"/>
    <property type="match status" value="1"/>
</dbReference>
<dbReference type="CDD" id="cd17970">
    <property type="entry name" value="DEAHc_FancJ"/>
    <property type="match status" value="1"/>
</dbReference>
<sequence>MPIYNIRGINVDFPYEAYDCQLVYMERVIESLQNKSNALLESPTGTGKTLCLLCATLAWRRSFGEFSRGRSDKSSIREILSQSVDEDIPQSQSSQFPTIVYTSRTHSQIKQVVKELKRSNYRPKMVVLGSREQLCIHDQVSLLRGKAQTNACRALCKKLTKRFCPHFSGAAEFVKKNPGIGEDPIDIEDLVNIGRSSGSCPYYLSREIHKDVDILFAPYNYLIDRGNRKSLKIDWKKCILIFDEAHNLESLCAEAASFDLPSSLLTACISEAKNCIDLSVARRDTSNDKTYSPDDFAILRALLLKLEKRIAEVPIESKELGFTKDGPYIYQLLSELNITQKTADMLTGIIEKACILLQEGENVTGGGGTHKTNSSVFRLESIGDIFGLIFKDNSTAHAQYYRFHVQEVEASSDDSFKGKTSRTLSWWCFNPGIAMEEFTKLGVRSIILTSGTLSPMDSFAEELKLEFPVRLENPHVISGNQIWAGVAPVGPSGYSFNSSYRNRGSIEYKSELGNAIVNFARIVPDGLLVFFPSYYLLEQCISCWKTMGQQNLSNSTTIWERICKHKLPVVEPRQSSLFPLAIDDYMTKLKEVNIGAVFFAVCRGKVSEGLDFADHAGRAVVITGLPFATLTDPKVRLKREYLDQHVHSRKSINKGQGLTGEEWYSQQTLRAINQAIGRVIRHRHDYGAIILCDERFSHFNRQSQISSWIRPHVKCHSKFGDVVYTLTRFFRDIKTYRPPKLEFVQNDNQEPARVSQSSPLSLDKINLEKLQTAFNPTSSLDSSSTAEKVKRGGISIHTREILPANRSTLASGKLLRDLKMKSSSVLSSSGKESLAIDGRSKQDFNETAVDLATPILLKKQKLLITGPTQSTHEEKSNHFSNMVKKEHLQFPENVRDLNPQETEVLVGESTVKPDIRMIFRDVKPDIAKHKDAVSETVSKNSIETKGSAFLVEVREKLTDSEYKEFVGSMKALKSNTMKISHALQSIARLFCLPDRLSLLHRCTKLVLDDNRARNHRLTVVHVTTFLVLASPSADSLCKALGHHGFYEAKLAAPVKLFQRRVQVAEKERTRGRDSSRGF</sequence>
<keyword evidence="13" id="KW-0234">DNA repair</keyword>
<dbReference type="GO" id="GO:0010569">
    <property type="term" value="P:regulation of double-strand break repair via homologous recombination"/>
    <property type="evidence" value="ECO:0007669"/>
    <property type="project" value="TreeGrafter"/>
</dbReference>
<keyword evidence="10" id="KW-0408">Iron</keyword>
<evidence type="ECO:0000256" key="9">
    <source>
        <dbReference type="ARBA" id="ARBA00022840"/>
    </source>
</evidence>
<evidence type="ECO:0000256" key="10">
    <source>
        <dbReference type="ARBA" id="ARBA00023004"/>
    </source>
</evidence>
<keyword evidence="3" id="KW-0004">4Fe-4S</keyword>
<gene>
    <name evidence="20" type="ORF">SASPL_110160</name>
</gene>
<dbReference type="GO" id="GO:0070182">
    <property type="term" value="F:DNA polymerase binding"/>
    <property type="evidence" value="ECO:0007669"/>
    <property type="project" value="TreeGrafter"/>
</dbReference>
<dbReference type="GO" id="GO:0051539">
    <property type="term" value="F:4 iron, 4 sulfur cluster binding"/>
    <property type="evidence" value="ECO:0007669"/>
    <property type="project" value="UniProtKB-KW"/>
</dbReference>
<keyword evidence="4" id="KW-0479">Metal-binding</keyword>
<dbReference type="GO" id="GO:0090657">
    <property type="term" value="P:telomeric loop disassembly"/>
    <property type="evidence" value="ECO:0007669"/>
    <property type="project" value="TreeGrafter"/>
</dbReference>
<evidence type="ECO:0000256" key="15">
    <source>
        <dbReference type="ARBA" id="ARBA00023242"/>
    </source>
</evidence>
<dbReference type="GO" id="GO:0045910">
    <property type="term" value="P:negative regulation of DNA recombination"/>
    <property type="evidence" value="ECO:0007669"/>
    <property type="project" value="TreeGrafter"/>
</dbReference>
<keyword evidence="14" id="KW-0413">Isomerase</keyword>
<dbReference type="GO" id="GO:1904430">
    <property type="term" value="P:negative regulation of t-circle formation"/>
    <property type="evidence" value="ECO:0007669"/>
    <property type="project" value="TreeGrafter"/>
</dbReference>
<dbReference type="GO" id="GO:0003677">
    <property type="term" value="F:DNA binding"/>
    <property type="evidence" value="ECO:0007669"/>
    <property type="project" value="UniProtKB-KW"/>
</dbReference>
<dbReference type="EMBL" id="PNBA02000004">
    <property type="protein sequence ID" value="KAG6425949.1"/>
    <property type="molecule type" value="Genomic_DNA"/>
</dbReference>
<dbReference type="GO" id="GO:0005634">
    <property type="term" value="C:nucleus"/>
    <property type="evidence" value="ECO:0007669"/>
    <property type="project" value="UniProtKB-SubCell"/>
</dbReference>
<dbReference type="Pfam" id="PF23109">
    <property type="entry name" value="ARCH_RTEL1"/>
    <property type="match status" value="1"/>
</dbReference>
<evidence type="ECO:0000259" key="18">
    <source>
        <dbReference type="PROSITE" id="PS51192"/>
    </source>
</evidence>
<keyword evidence="9" id="KW-0067">ATP-binding</keyword>
<evidence type="ECO:0000256" key="17">
    <source>
        <dbReference type="ARBA" id="ARBA00073810"/>
    </source>
</evidence>
<evidence type="ECO:0000256" key="2">
    <source>
        <dbReference type="ARBA" id="ARBA00009146"/>
    </source>
</evidence>
<dbReference type="Pfam" id="PF06733">
    <property type="entry name" value="DEAD_2"/>
    <property type="match status" value="1"/>
</dbReference>
<evidence type="ECO:0000256" key="12">
    <source>
        <dbReference type="ARBA" id="ARBA00023125"/>
    </source>
</evidence>
<evidence type="ECO:0000256" key="3">
    <source>
        <dbReference type="ARBA" id="ARBA00022485"/>
    </source>
</evidence>
<keyword evidence="7" id="KW-0378">Hydrolase</keyword>
<comment type="subcellular location">
    <subcellularLocation>
        <location evidence="1">Nucleus</location>
    </subcellularLocation>
</comment>
<keyword evidence="6" id="KW-0227">DNA damage</keyword>
<feature type="domain" description="Helicase ATP-binding" evidence="19">
    <location>
        <begin position="7"/>
        <end position="302"/>
    </location>
</feature>
<evidence type="ECO:0000256" key="1">
    <source>
        <dbReference type="ARBA" id="ARBA00004123"/>
    </source>
</evidence>
<keyword evidence="15" id="KW-0539">Nucleus</keyword>
<dbReference type="Proteomes" id="UP000298416">
    <property type="component" value="Unassembled WGS sequence"/>
</dbReference>
<name>A0A8X8Y772_SALSN</name>
<evidence type="ECO:0000313" key="20">
    <source>
        <dbReference type="EMBL" id="KAG6425949.1"/>
    </source>
</evidence>
<protein>
    <recommendedName>
        <fullName evidence="17">Regulator of telomere elongation helicase 1 homolog</fullName>
    </recommendedName>
</protein>
<comment type="catalytic activity">
    <reaction evidence="16">
        <text>ATP + H2O = ADP + phosphate + H(+)</text>
        <dbReference type="Rhea" id="RHEA:13065"/>
        <dbReference type="ChEBI" id="CHEBI:15377"/>
        <dbReference type="ChEBI" id="CHEBI:15378"/>
        <dbReference type="ChEBI" id="CHEBI:30616"/>
        <dbReference type="ChEBI" id="CHEBI:43474"/>
        <dbReference type="ChEBI" id="CHEBI:456216"/>
    </reaction>
</comment>
<dbReference type="GO" id="GO:0006281">
    <property type="term" value="P:DNA repair"/>
    <property type="evidence" value="ECO:0007669"/>
    <property type="project" value="UniProtKB-KW"/>
</dbReference>
<dbReference type="GO" id="GO:0046872">
    <property type="term" value="F:metal ion binding"/>
    <property type="evidence" value="ECO:0007669"/>
    <property type="project" value="UniProtKB-KW"/>
</dbReference>
<dbReference type="InterPro" id="IPR045028">
    <property type="entry name" value="DinG/Rad3-like"/>
</dbReference>
<dbReference type="FunFam" id="3.40.50.300:FF:000431">
    <property type="entry name" value="Regulator of telomere elongation helicase 1"/>
    <property type="match status" value="1"/>
</dbReference>
<dbReference type="InterPro" id="IPR014001">
    <property type="entry name" value="Helicase_ATP-bd"/>
</dbReference>
<dbReference type="SMART" id="SM00487">
    <property type="entry name" value="DEXDc"/>
    <property type="match status" value="1"/>
</dbReference>
<evidence type="ECO:0000313" key="21">
    <source>
        <dbReference type="Proteomes" id="UP000298416"/>
    </source>
</evidence>
<evidence type="ECO:0000256" key="11">
    <source>
        <dbReference type="ARBA" id="ARBA00023014"/>
    </source>
</evidence>
<dbReference type="Pfam" id="PF23116">
    <property type="entry name" value="HHD_RTEL1"/>
    <property type="match status" value="1"/>
</dbReference>
<dbReference type="GO" id="GO:0003678">
    <property type="term" value="F:DNA helicase activity"/>
    <property type="evidence" value="ECO:0007669"/>
    <property type="project" value="InterPro"/>
</dbReference>
<evidence type="ECO:0000256" key="16">
    <source>
        <dbReference type="ARBA" id="ARBA00049360"/>
    </source>
</evidence>
<dbReference type="Gene3D" id="1.20.1160.20">
    <property type="match status" value="1"/>
</dbReference>